<protein>
    <recommendedName>
        <fullName evidence="4">ABC transporter</fullName>
    </recommendedName>
</protein>
<sequence>MPSLTPGAAPGRQSDPVALGHVLRAVRPLLPHEFHAARTMPLLFGVLLGTVLCAAAPAFLQPPDPSGAVTLLRFAAVLGGLGLAFVLDDPASDMTAVCPSPCWLRRLLRVIGGLMVLTAVWWLDIALLMMALPDDARSALPLADLAAECLIVALVAVALTLVGLRLTRGLGGGLLGGAGVVLFAVALAVLPAEAAFYAQPDDVRGWAESLPRWRLLGAVALSTTVFLLPRQPSGKS</sequence>
<feature type="transmembrane region" description="Helical" evidence="1">
    <location>
        <begin position="173"/>
        <end position="192"/>
    </location>
</feature>
<dbReference type="RefSeq" id="WP_250917219.1">
    <property type="nucleotide sequence ID" value="NZ_JAMQAW010000001.1"/>
</dbReference>
<proteinExistence type="predicted"/>
<comment type="caution">
    <text evidence="2">The sequence shown here is derived from an EMBL/GenBank/DDBJ whole genome shotgun (WGS) entry which is preliminary data.</text>
</comment>
<keyword evidence="3" id="KW-1185">Reference proteome</keyword>
<keyword evidence="1" id="KW-0472">Membrane</keyword>
<gene>
    <name evidence="2" type="ORF">NBG84_00765</name>
</gene>
<keyword evidence="1" id="KW-1133">Transmembrane helix</keyword>
<dbReference type="Proteomes" id="UP001431429">
    <property type="component" value="Unassembled WGS sequence"/>
</dbReference>
<name>A0ABT0UFF8_9ACTN</name>
<feature type="transmembrane region" description="Helical" evidence="1">
    <location>
        <begin position="145"/>
        <end position="166"/>
    </location>
</feature>
<accession>A0ABT0UFF8</accession>
<dbReference type="EMBL" id="JAMQAW010000001">
    <property type="protein sequence ID" value="MCM2386856.1"/>
    <property type="molecule type" value="Genomic_DNA"/>
</dbReference>
<keyword evidence="1" id="KW-0812">Transmembrane</keyword>
<evidence type="ECO:0000313" key="3">
    <source>
        <dbReference type="Proteomes" id="UP001431429"/>
    </source>
</evidence>
<organism evidence="2 3">
    <name type="scientific">Streptomyces albipurpureus</name>
    <dbReference type="NCBI Taxonomy" id="2897419"/>
    <lineage>
        <taxon>Bacteria</taxon>
        <taxon>Bacillati</taxon>
        <taxon>Actinomycetota</taxon>
        <taxon>Actinomycetes</taxon>
        <taxon>Kitasatosporales</taxon>
        <taxon>Streptomycetaceae</taxon>
        <taxon>Streptomyces</taxon>
    </lineage>
</organism>
<feature type="transmembrane region" description="Helical" evidence="1">
    <location>
        <begin position="42"/>
        <end position="60"/>
    </location>
</feature>
<feature type="transmembrane region" description="Helical" evidence="1">
    <location>
        <begin position="212"/>
        <end position="229"/>
    </location>
</feature>
<evidence type="ECO:0008006" key="4">
    <source>
        <dbReference type="Google" id="ProtNLM"/>
    </source>
</evidence>
<feature type="transmembrane region" description="Helical" evidence="1">
    <location>
        <begin position="107"/>
        <end position="133"/>
    </location>
</feature>
<evidence type="ECO:0000256" key="1">
    <source>
        <dbReference type="SAM" id="Phobius"/>
    </source>
</evidence>
<evidence type="ECO:0000313" key="2">
    <source>
        <dbReference type="EMBL" id="MCM2386856.1"/>
    </source>
</evidence>
<reference evidence="2" key="1">
    <citation type="submission" date="2022-06" db="EMBL/GenBank/DDBJ databases">
        <title>Genome public.</title>
        <authorList>
            <person name="Sun Q."/>
        </authorList>
    </citation>
    <scope>NUCLEOTIDE SEQUENCE</scope>
    <source>
        <strain evidence="2">CWNU-1</strain>
    </source>
</reference>
<feature type="transmembrane region" description="Helical" evidence="1">
    <location>
        <begin position="66"/>
        <end position="87"/>
    </location>
</feature>